<feature type="non-terminal residue" evidence="3">
    <location>
        <position position="1"/>
    </location>
</feature>
<dbReference type="Proteomes" id="UP000485058">
    <property type="component" value="Unassembled WGS sequence"/>
</dbReference>
<dbReference type="InterPro" id="IPR008271">
    <property type="entry name" value="Ser/Thr_kinase_AS"/>
</dbReference>
<dbReference type="InterPro" id="IPR000719">
    <property type="entry name" value="Prot_kinase_dom"/>
</dbReference>
<dbReference type="Gene3D" id="1.10.510.10">
    <property type="entry name" value="Transferase(Phosphotransferase) domain 1"/>
    <property type="match status" value="1"/>
</dbReference>
<dbReference type="AlphaFoldDB" id="A0A6A0AJF6"/>
<feature type="domain" description="Protein kinase" evidence="2">
    <location>
        <begin position="1"/>
        <end position="218"/>
    </location>
</feature>
<feature type="non-terminal residue" evidence="3">
    <location>
        <position position="218"/>
    </location>
</feature>
<dbReference type="SUPFAM" id="SSF56112">
    <property type="entry name" value="Protein kinase-like (PK-like)"/>
    <property type="match status" value="1"/>
</dbReference>
<evidence type="ECO:0000313" key="4">
    <source>
        <dbReference type="Proteomes" id="UP000485058"/>
    </source>
</evidence>
<dbReference type="InterPro" id="IPR051681">
    <property type="entry name" value="Ser/Thr_Kinases-Pseudokinases"/>
</dbReference>
<comment type="caution">
    <text evidence="3">The sequence shown here is derived from an EMBL/GenBank/DDBJ whole genome shotgun (WGS) entry which is preliminary data.</text>
</comment>
<dbReference type="EMBL" id="BLLF01007007">
    <property type="protein sequence ID" value="GFH32708.1"/>
    <property type="molecule type" value="Genomic_DNA"/>
</dbReference>
<accession>A0A6A0AJF6</accession>
<dbReference type="PRINTS" id="PR00109">
    <property type="entry name" value="TYRKINASE"/>
</dbReference>
<organism evidence="3 4">
    <name type="scientific">Haematococcus lacustris</name>
    <name type="common">Green alga</name>
    <name type="synonym">Haematococcus pluvialis</name>
    <dbReference type="NCBI Taxonomy" id="44745"/>
    <lineage>
        <taxon>Eukaryota</taxon>
        <taxon>Viridiplantae</taxon>
        <taxon>Chlorophyta</taxon>
        <taxon>core chlorophytes</taxon>
        <taxon>Chlorophyceae</taxon>
        <taxon>CS clade</taxon>
        <taxon>Chlamydomonadales</taxon>
        <taxon>Haematococcaceae</taxon>
        <taxon>Haematococcus</taxon>
    </lineage>
</organism>
<evidence type="ECO:0000313" key="3">
    <source>
        <dbReference type="EMBL" id="GFH32708.1"/>
    </source>
</evidence>
<protein>
    <recommendedName>
        <fullName evidence="2">Protein kinase domain-containing protein</fullName>
    </recommendedName>
</protein>
<evidence type="ECO:0000259" key="2">
    <source>
        <dbReference type="PROSITE" id="PS50011"/>
    </source>
</evidence>
<evidence type="ECO:0000256" key="1">
    <source>
        <dbReference type="SAM" id="MobiDB-lite"/>
    </source>
</evidence>
<feature type="compositionally biased region" description="Polar residues" evidence="1">
    <location>
        <begin position="9"/>
        <end position="25"/>
    </location>
</feature>
<dbReference type="PROSITE" id="PS50011">
    <property type="entry name" value="PROTEIN_KINASE_DOM"/>
    <property type="match status" value="1"/>
</dbReference>
<dbReference type="GO" id="GO:0004674">
    <property type="term" value="F:protein serine/threonine kinase activity"/>
    <property type="evidence" value="ECO:0007669"/>
    <property type="project" value="TreeGrafter"/>
</dbReference>
<keyword evidence="4" id="KW-1185">Reference proteome</keyword>
<dbReference type="InterPro" id="IPR011009">
    <property type="entry name" value="Kinase-like_dom_sf"/>
</dbReference>
<dbReference type="GO" id="GO:0005524">
    <property type="term" value="F:ATP binding"/>
    <property type="evidence" value="ECO:0007669"/>
    <property type="project" value="InterPro"/>
</dbReference>
<feature type="region of interest" description="Disordered" evidence="1">
    <location>
        <begin position="1"/>
        <end position="25"/>
    </location>
</feature>
<dbReference type="SMART" id="SM00220">
    <property type="entry name" value="S_TKc"/>
    <property type="match status" value="1"/>
</dbReference>
<dbReference type="InterPro" id="IPR001245">
    <property type="entry name" value="Ser-Thr/Tyr_kinase_cat_dom"/>
</dbReference>
<gene>
    <name evidence="3" type="ORF">HaLaN_31972</name>
</gene>
<dbReference type="Pfam" id="PF07714">
    <property type="entry name" value="PK_Tyr_Ser-Thr"/>
    <property type="match status" value="1"/>
</dbReference>
<name>A0A6A0AJF6_HAELA</name>
<reference evidence="3 4" key="1">
    <citation type="submission" date="2020-02" db="EMBL/GenBank/DDBJ databases">
        <title>Draft genome sequence of Haematococcus lacustris strain NIES-144.</title>
        <authorList>
            <person name="Morimoto D."/>
            <person name="Nakagawa S."/>
            <person name="Yoshida T."/>
            <person name="Sawayama S."/>
        </authorList>
    </citation>
    <scope>NUCLEOTIDE SEQUENCE [LARGE SCALE GENOMIC DNA]</scope>
    <source>
        <strain evidence="3 4">NIES-144</strain>
    </source>
</reference>
<sequence length="218" mass="23524">TAESKLQRINEQTPCQPNASSLTDSASKGAITSYEVKLVLELCDSGSLRDALEQGAFILPDATLNYAAVLDTAADLAKACIHMHRHGVLHSDIKARNVLLRGSGGSVGRGVTAKIADFGLAVKLPPGESCINNLFQGTITHMAPEVLNDGCISKQSDVYAFGITLWELFTGGHAFKGVPKSLLGHQVINENRRPEFPPGTPVRYKQLAEWCWNKDVNI</sequence>
<dbReference type="PANTHER" id="PTHR44329">
    <property type="entry name" value="SERINE/THREONINE-PROTEIN KINASE TNNI3K-RELATED"/>
    <property type="match status" value="1"/>
</dbReference>
<dbReference type="PANTHER" id="PTHR44329:SF214">
    <property type="entry name" value="PROTEIN KINASE DOMAIN-CONTAINING PROTEIN"/>
    <property type="match status" value="1"/>
</dbReference>
<proteinExistence type="predicted"/>
<dbReference type="PROSITE" id="PS00108">
    <property type="entry name" value="PROTEIN_KINASE_ST"/>
    <property type="match status" value="1"/>
</dbReference>